<dbReference type="InterPro" id="IPR011022">
    <property type="entry name" value="Arrestin_C-like"/>
</dbReference>
<dbReference type="PANTHER" id="PTHR11188">
    <property type="entry name" value="ARRESTIN DOMAIN CONTAINING PROTEIN"/>
    <property type="match status" value="1"/>
</dbReference>
<comment type="caution">
    <text evidence="3">The sequence shown here is derived from an EMBL/GenBank/DDBJ whole genome shotgun (WGS) entry which is preliminary data.</text>
</comment>
<keyword evidence="4" id="KW-1185">Reference proteome</keyword>
<dbReference type="GO" id="GO:0007399">
    <property type="term" value="P:nervous system development"/>
    <property type="evidence" value="ECO:0007669"/>
    <property type="project" value="UniProtKB-ARBA"/>
</dbReference>
<dbReference type="Gene3D" id="2.60.40.640">
    <property type="match status" value="2"/>
</dbReference>
<dbReference type="GO" id="GO:0015031">
    <property type="term" value="P:protein transport"/>
    <property type="evidence" value="ECO:0007669"/>
    <property type="project" value="TreeGrafter"/>
</dbReference>
<dbReference type="InterPro" id="IPR014752">
    <property type="entry name" value="Arrestin-like_C"/>
</dbReference>
<proteinExistence type="inferred from homology"/>
<gene>
    <name evidence="3" type="ORF">ANANG_G00195590</name>
</gene>
<feature type="domain" description="Arrestin C-terminal-like" evidence="2">
    <location>
        <begin position="187"/>
        <end position="310"/>
    </location>
</feature>
<dbReference type="SUPFAM" id="SSF81296">
    <property type="entry name" value="E set domains"/>
    <property type="match status" value="2"/>
</dbReference>
<dbReference type="GO" id="GO:0005886">
    <property type="term" value="C:plasma membrane"/>
    <property type="evidence" value="ECO:0007669"/>
    <property type="project" value="TreeGrafter"/>
</dbReference>
<evidence type="ECO:0000313" key="3">
    <source>
        <dbReference type="EMBL" id="KAG5841062.1"/>
    </source>
</evidence>
<accession>A0A9D3RVK3</accession>
<evidence type="ECO:0000313" key="4">
    <source>
        <dbReference type="Proteomes" id="UP001044222"/>
    </source>
</evidence>
<organism evidence="3 4">
    <name type="scientific">Anguilla anguilla</name>
    <name type="common">European freshwater eel</name>
    <name type="synonym">Muraena anguilla</name>
    <dbReference type="NCBI Taxonomy" id="7936"/>
    <lineage>
        <taxon>Eukaryota</taxon>
        <taxon>Metazoa</taxon>
        <taxon>Chordata</taxon>
        <taxon>Craniata</taxon>
        <taxon>Vertebrata</taxon>
        <taxon>Euteleostomi</taxon>
        <taxon>Actinopterygii</taxon>
        <taxon>Neopterygii</taxon>
        <taxon>Teleostei</taxon>
        <taxon>Anguilliformes</taxon>
        <taxon>Anguillidae</taxon>
        <taxon>Anguilla</taxon>
    </lineage>
</organism>
<reference evidence="3" key="1">
    <citation type="submission" date="2021-01" db="EMBL/GenBank/DDBJ databases">
        <title>A chromosome-scale assembly of European eel, Anguilla anguilla.</title>
        <authorList>
            <person name="Henkel C."/>
            <person name="Jong-Raadsen S.A."/>
            <person name="Dufour S."/>
            <person name="Weltzien F.-A."/>
            <person name="Palstra A.P."/>
            <person name="Pelster B."/>
            <person name="Spaink H.P."/>
            <person name="Van Den Thillart G.E."/>
            <person name="Jansen H."/>
            <person name="Zahm M."/>
            <person name="Klopp C."/>
            <person name="Cedric C."/>
            <person name="Louis A."/>
            <person name="Berthelot C."/>
            <person name="Parey E."/>
            <person name="Roest Crollius H."/>
            <person name="Montfort J."/>
            <person name="Robinson-Rechavi M."/>
            <person name="Bucao C."/>
            <person name="Bouchez O."/>
            <person name="Gislard M."/>
            <person name="Lluch J."/>
            <person name="Milhes M."/>
            <person name="Lampietro C."/>
            <person name="Lopez Roques C."/>
            <person name="Donnadieu C."/>
            <person name="Braasch I."/>
            <person name="Desvignes T."/>
            <person name="Postlethwait J."/>
            <person name="Bobe J."/>
            <person name="Guiguen Y."/>
            <person name="Dirks R."/>
        </authorList>
    </citation>
    <scope>NUCLEOTIDE SEQUENCE</scope>
    <source>
        <strain evidence="3">Tag_6206</strain>
        <tissue evidence="3">Liver</tissue>
    </source>
</reference>
<dbReference type="Pfam" id="PF02752">
    <property type="entry name" value="Arrestin_C"/>
    <property type="match status" value="1"/>
</dbReference>
<dbReference type="InterPro" id="IPR011021">
    <property type="entry name" value="Arrestin-like_N"/>
</dbReference>
<dbReference type="PANTHER" id="PTHR11188:SF135">
    <property type="entry name" value="ARRESTIN DOMAIN CONTAINING 3-LIKE-RELATED"/>
    <property type="match status" value="1"/>
</dbReference>
<evidence type="ECO:0000259" key="2">
    <source>
        <dbReference type="SMART" id="SM01017"/>
    </source>
</evidence>
<dbReference type="SMART" id="SM01017">
    <property type="entry name" value="Arrestin_C"/>
    <property type="match status" value="1"/>
</dbReference>
<dbReference type="InterPro" id="IPR050357">
    <property type="entry name" value="Arrestin_domain-protein"/>
</dbReference>
<dbReference type="InterPro" id="IPR014756">
    <property type="entry name" value="Ig_E-set"/>
</dbReference>
<name>A0A9D3RVK3_ANGAN</name>
<dbReference type="Pfam" id="PF00339">
    <property type="entry name" value="Arrestin_N"/>
    <property type="match status" value="1"/>
</dbReference>
<dbReference type="EMBL" id="JAFIRN010000010">
    <property type="protein sequence ID" value="KAG5841062.1"/>
    <property type="molecule type" value="Genomic_DNA"/>
</dbReference>
<dbReference type="Proteomes" id="UP001044222">
    <property type="component" value="Chromosome 10"/>
</dbReference>
<sequence length="338" mass="37714">MQKTVRKMSLSYDPINEDNTFSSGDFITGRITLELSKVTTISSLSIKAKGEADVYWTEKSGDDDTSYSANERYFKLKQFFIRNGKGKGQEYELLLMGQSEETYPSVVAPGTHVYPFIIQIPEGDMPSSFKGPHGKIVYTLEAKLSRAMRLNKTERTEFTFHSKAERIVPHLVEPWSGSVEKKMKLFTSGHVSMSVTIEKTGYMQGEQLKVLAEIENNSSRALAPKFALHQRYSFIAGSSTNNVSKRIFKVVGQRVPSSTRQSVTEVLSLPPDLTASLFHCSIIKVEYTLQVYMDVPYAKDPTVKVPLSPLMAHRFGSAVVNGMPGKGQGLDEYVEHAS</sequence>
<dbReference type="GO" id="GO:0005737">
    <property type="term" value="C:cytoplasm"/>
    <property type="evidence" value="ECO:0007669"/>
    <property type="project" value="TreeGrafter"/>
</dbReference>
<dbReference type="AlphaFoldDB" id="A0A9D3RVK3"/>
<comment type="similarity">
    <text evidence="1">Belongs to the arrestin family.</text>
</comment>
<evidence type="ECO:0000256" key="1">
    <source>
        <dbReference type="ARBA" id="ARBA00005298"/>
    </source>
</evidence>
<protein>
    <recommendedName>
        <fullName evidence="2">Arrestin C-terminal-like domain-containing protein</fullName>
    </recommendedName>
</protein>